<dbReference type="EMBL" id="LJUO01000011">
    <property type="protein sequence ID" value="KPK73332.1"/>
    <property type="molecule type" value="Genomic_DNA"/>
</dbReference>
<dbReference type="GO" id="GO:0045454">
    <property type="term" value="P:cell redox homeostasis"/>
    <property type="evidence" value="ECO:0007669"/>
    <property type="project" value="TreeGrafter"/>
</dbReference>
<accession>A0A0S8GLS0</accession>
<organism evidence="2 3">
    <name type="scientific">candidate division WOR_3 bacterium SM23_60</name>
    <dbReference type="NCBI Taxonomy" id="1703780"/>
    <lineage>
        <taxon>Bacteria</taxon>
        <taxon>Bacteria division WOR-3</taxon>
    </lineage>
</organism>
<sequence>MNHVEGQNKGQVIAFTLSTCVWCKRTKKLLNELGIEYYYIDVDLLEGEAQKKVKDEVRRWNPRGSYPTIVINNEKCITGYDVEEIKRVFGS</sequence>
<dbReference type="PANTHER" id="PTHR34386:SF1">
    <property type="entry name" value="GLUTAREDOXIN-LIKE PROTEIN NRDH"/>
    <property type="match status" value="1"/>
</dbReference>
<evidence type="ECO:0000259" key="1">
    <source>
        <dbReference type="PROSITE" id="PS50404"/>
    </source>
</evidence>
<comment type="caution">
    <text evidence="2">The sequence shown here is derived from an EMBL/GenBank/DDBJ whole genome shotgun (WGS) entry which is preliminary data.</text>
</comment>
<dbReference type="InterPro" id="IPR002109">
    <property type="entry name" value="Glutaredoxin"/>
</dbReference>
<protein>
    <submittedName>
        <fullName evidence="2">Glutaredoxin</fullName>
    </submittedName>
</protein>
<dbReference type="InterPro" id="IPR051548">
    <property type="entry name" value="Grx-like_ET"/>
</dbReference>
<dbReference type="InterPro" id="IPR017937">
    <property type="entry name" value="Thioredoxin_CS"/>
</dbReference>
<dbReference type="Gene3D" id="3.40.30.10">
    <property type="entry name" value="Glutaredoxin"/>
    <property type="match status" value="1"/>
</dbReference>
<dbReference type="AlphaFoldDB" id="A0A0S8GLS0"/>
<dbReference type="PANTHER" id="PTHR34386">
    <property type="entry name" value="GLUTAREDOXIN"/>
    <property type="match status" value="1"/>
</dbReference>
<dbReference type="GO" id="GO:0009055">
    <property type="term" value="F:electron transfer activity"/>
    <property type="evidence" value="ECO:0007669"/>
    <property type="project" value="TreeGrafter"/>
</dbReference>
<evidence type="ECO:0000313" key="3">
    <source>
        <dbReference type="Proteomes" id="UP000051096"/>
    </source>
</evidence>
<dbReference type="InterPro" id="IPR036249">
    <property type="entry name" value="Thioredoxin-like_sf"/>
</dbReference>
<dbReference type="PATRIC" id="fig|1703780.3.peg.725"/>
<name>A0A0S8GLS0_UNCW3</name>
<dbReference type="PROSITE" id="PS50404">
    <property type="entry name" value="GST_NTER"/>
    <property type="match status" value="1"/>
</dbReference>
<dbReference type="CDD" id="cd02976">
    <property type="entry name" value="NrdH"/>
    <property type="match status" value="1"/>
</dbReference>
<dbReference type="SUPFAM" id="SSF52833">
    <property type="entry name" value="Thioredoxin-like"/>
    <property type="match status" value="1"/>
</dbReference>
<feature type="domain" description="GST N-terminal" evidence="1">
    <location>
        <begin position="10"/>
        <end position="91"/>
    </location>
</feature>
<dbReference type="PROSITE" id="PS51354">
    <property type="entry name" value="GLUTAREDOXIN_2"/>
    <property type="match status" value="1"/>
</dbReference>
<dbReference type="Proteomes" id="UP000051096">
    <property type="component" value="Unassembled WGS sequence"/>
</dbReference>
<evidence type="ECO:0000313" key="2">
    <source>
        <dbReference type="EMBL" id="KPK73332.1"/>
    </source>
</evidence>
<dbReference type="InterPro" id="IPR004045">
    <property type="entry name" value="Glutathione_S-Trfase_N"/>
</dbReference>
<dbReference type="PROSITE" id="PS00194">
    <property type="entry name" value="THIOREDOXIN_1"/>
    <property type="match status" value="1"/>
</dbReference>
<dbReference type="Pfam" id="PF00462">
    <property type="entry name" value="Glutaredoxin"/>
    <property type="match status" value="1"/>
</dbReference>
<proteinExistence type="predicted"/>
<reference evidence="2 3" key="1">
    <citation type="journal article" date="2015" name="Microbiome">
        <title>Genomic resolution of linkages in carbon, nitrogen, and sulfur cycling among widespread estuary sediment bacteria.</title>
        <authorList>
            <person name="Baker B.J."/>
            <person name="Lazar C.S."/>
            <person name="Teske A.P."/>
            <person name="Dick G.J."/>
        </authorList>
    </citation>
    <scope>NUCLEOTIDE SEQUENCE [LARGE SCALE GENOMIC DNA]</scope>
    <source>
        <strain evidence="2">SM23_60</strain>
    </source>
</reference>
<gene>
    <name evidence="2" type="ORF">AMJ87_02075</name>
</gene>